<dbReference type="CDD" id="cd02440">
    <property type="entry name" value="AdoMet_MTases"/>
    <property type="match status" value="1"/>
</dbReference>
<sequence>MKNPGAEWYESLVRKSALNFVFSKLLWQHREFFRDKVNYGKRLLDIGCGLGAFLSKAKKRGYKVFGIDINRDTVAVAKKRYGLEGVYAIDEKELYDHFIFKKFDVITFFEVLEHLDDPTQFIVRVKKILKCGGYIVLSVPNRDRVKET</sequence>
<reference evidence="1" key="1">
    <citation type="journal article" date="2014" name="Front. Microbiol.">
        <title>High frequency of phylogenetically diverse reductive dehalogenase-homologous genes in deep subseafloor sedimentary metagenomes.</title>
        <authorList>
            <person name="Kawai M."/>
            <person name="Futagami T."/>
            <person name="Toyoda A."/>
            <person name="Takaki Y."/>
            <person name="Nishi S."/>
            <person name="Hori S."/>
            <person name="Arai W."/>
            <person name="Tsubouchi T."/>
            <person name="Morono Y."/>
            <person name="Uchiyama I."/>
            <person name="Ito T."/>
            <person name="Fujiyama A."/>
            <person name="Inagaki F."/>
            <person name="Takami H."/>
        </authorList>
    </citation>
    <scope>NUCLEOTIDE SEQUENCE</scope>
    <source>
        <strain evidence="1">Expedition CK06-06</strain>
    </source>
</reference>
<protein>
    <recommendedName>
        <fullName evidence="2">Methyltransferase type 11 domain-containing protein</fullName>
    </recommendedName>
</protein>
<evidence type="ECO:0008006" key="2">
    <source>
        <dbReference type="Google" id="ProtNLM"/>
    </source>
</evidence>
<comment type="caution">
    <text evidence="1">The sequence shown here is derived from an EMBL/GenBank/DDBJ whole genome shotgun (WGS) entry which is preliminary data.</text>
</comment>
<dbReference type="Gene3D" id="3.40.50.150">
    <property type="entry name" value="Vaccinia Virus protein VP39"/>
    <property type="match status" value="1"/>
</dbReference>
<organism evidence="1">
    <name type="scientific">marine sediment metagenome</name>
    <dbReference type="NCBI Taxonomy" id="412755"/>
    <lineage>
        <taxon>unclassified sequences</taxon>
        <taxon>metagenomes</taxon>
        <taxon>ecological metagenomes</taxon>
    </lineage>
</organism>
<dbReference type="PANTHER" id="PTHR43861">
    <property type="entry name" value="TRANS-ACONITATE 2-METHYLTRANSFERASE-RELATED"/>
    <property type="match status" value="1"/>
</dbReference>
<accession>X1F4V2</accession>
<feature type="non-terminal residue" evidence="1">
    <location>
        <position position="148"/>
    </location>
</feature>
<evidence type="ECO:0000313" key="1">
    <source>
        <dbReference type="EMBL" id="GAH15828.1"/>
    </source>
</evidence>
<dbReference type="Pfam" id="PF13489">
    <property type="entry name" value="Methyltransf_23"/>
    <property type="match status" value="1"/>
</dbReference>
<dbReference type="SUPFAM" id="SSF53335">
    <property type="entry name" value="S-adenosyl-L-methionine-dependent methyltransferases"/>
    <property type="match status" value="1"/>
</dbReference>
<proteinExistence type="predicted"/>
<dbReference type="PANTHER" id="PTHR43861:SF6">
    <property type="entry name" value="METHYLTRANSFERASE TYPE 11"/>
    <property type="match status" value="1"/>
</dbReference>
<dbReference type="AlphaFoldDB" id="X1F4V2"/>
<dbReference type="InterPro" id="IPR029063">
    <property type="entry name" value="SAM-dependent_MTases_sf"/>
</dbReference>
<gene>
    <name evidence="1" type="ORF">S01H4_54825</name>
</gene>
<name>X1F4V2_9ZZZZ</name>
<dbReference type="EMBL" id="BART01031578">
    <property type="protein sequence ID" value="GAH15828.1"/>
    <property type="molecule type" value="Genomic_DNA"/>
</dbReference>